<proteinExistence type="predicted"/>
<keyword evidence="3" id="KW-1185">Reference proteome</keyword>
<evidence type="ECO:0000256" key="1">
    <source>
        <dbReference type="SAM" id="MobiDB-lite"/>
    </source>
</evidence>
<accession>A0A2G8RWX4</accession>
<protein>
    <submittedName>
        <fullName evidence="2">Uncharacterized protein</fullName>
    </submittedName>
</protein>
<feature type="compositionally biased region" description="Basic residues" evidence="1">
    <location>
        <begin position="154"/>
        <end position="167"/>
    </location>
</feature>
<name>A0A2G8RWX4_9APHY</name>
<dbReference type="AlphaFoldDB" id="A0A2G8RWX4"/>
<evidence type="ECO:0000313" key="3">
    <source>
        <dbReference type="Proteomes" id="UP000230002"/>
    </source>
</evidence>
<comment type="caution">
    <text evidence="2">The sequence shown here is derived from an EMBL/GenBank/DDBJ whole genome shotgun (WGS) entry which is preliminary data.</text>
</comment>
<organism evidence="2 3">
    <name type="scientific">Ganoderma sinense ZZ0214-1</name>
    <dbReference type="NCBI Taxonomy" id="1077348"/>
    <lineage>
        <taxon>Eukaryota</taxon>
        <taxon>Fungi</taxon>
        <taxon>Dikarya</taxon>
        <taxon>Basidiomycota</taxon>
        <taxon>Agaricomycotina</taxon>
        <taxon>Agaricomycetes</taxon>
        <taxon>Polyporales</taxon>
        <taxon>Polyporaceae</taxon>
        <taxon>Ganoderma</taxon>
    </lineage>
</organism>
<reference evidence="2 3" key="1">
    <citation type="journal article" date="2015" name="Sci. Rep.">
        <title>Chromosome-level genome map provides insights into diverse defense mechanisms in the medicinal fungus Ganoderma sinense.</title>
        <authorList>
            <person name="Zhu Y."/>
            <person name="Xu J."/>
            <person name="Sun C."/>
            <person name="Zhou S."/>
            <person name="Xu H."/>
            <person name="Nelson D.R."/>
            <person name="Qian J."/>
            <person name="Song J."/>
            <person name="Luo H."/>
            <person name="Xiang L."/>
            <person name="Li Y."/>
            <person name="Xu Z."/>
            <person name="Ji A."/>
            <person name="Wang L."/>
            <person name="Lu S."/>
            <person name="Hayward A."/>
            <person name="Sun W."/>
            <person name="Li X."/>
            <person name="Schwartz D.C."/>
            <person name="Wang Y."/>
            <person name="Chen S."/>
        </authorList>
    </citation>
    <scope>NUCLEOTIDE SEQUENCE [LARGE SCALE GENOMIC DNA]</scope>
    <source>
        <strain evidence="2 3">ZZ0214-1</strain>
    </source>
</reference>
<dbReference type="Proteomes" id="UP000230002">
    <property type="component" value="Unassembled WGS sequence"/>
</dbReference>
<dbReference type="EMBL" id="AYKW01000045">
    <property type="protein sequence ID" value="PIL25984.1"/>
    <property type="molecule type" value="Genomic_DNA"/>
</dbReference>
<gene>
    <name evidence="2" type="ORF">GSI_11738</name>
</gene>
<feature type="region of interest" description="Disordered" evidence="1">
    <location>
        <begin position="144"/>
        <end position="167"/>
    </location>
</feature>
<sequence>MSYPVNYANLLSVSSALWLGAGGIGKGSRHDSDPSAKVVKKIFQTLFKIPQPPIKIDTVPDTPPSPPPPNPPVRPALVRACTSATLLDTDFLSDALPPIVSPCIVEFRFKSSTDGPVVDRLRNHLSARPAPPVEDGNLGQEAPVVNVAAPPPKPKVRRGKKKRTTRKKRIVRWTADVIEREIQANRPVTGHERLERFRRLGYSV</sequence>
<dbReference type="OrthoDB" id="10536597at2759"/>
<evidence type="ECO:0000313" key="2">
    <source>
        <dbReference type="EMBL" id="PIL25984.1"/>
    </source>
</evidence>